<dbReference type="EMBL" id="LXQA010508593">
    <property type="protein sequence ID" value="MCI56190.1"/>
    <property type="molecule type" value="Genomic_DNA"/>
</dbReference>
<dbReference type="Proteomes" id="UP000265520">
    <property type="component" value="Unassembled WGS sequence"/>
</dbReference>
<comment type="caution">
    <text evidence="1">The sequence shown here is derived from an EMBL/GenBank/DDBJ whole genome shotgun (WGS) entry which is preliminary data.</text>
</comment>
<reference evidence="1 2" key="1">
    <citation type="journal article" date="2018" name="Front. Plant Sci.">
        <title>Red Clover (Trifolium pratense) and Zigzag Clover (T. medium) - A Picture of Genomic Similarities and Differences.</title>
        <authorList>
            <person name="Dluhosova J."/>
            <person name="Istvanek J."/>
            <person name="Nedelnik J."/>
            <person name="Repkova J."/>
        </authorList>
    </citation>
    <scope>NUCLEOTIDE SEQUENCE [LARGE SCALE GENOMIC DNA]</scope>
    <source>
        <strain evidence="2">cv. 10/8</strain>
        <tissue evidence="1">Leaf</tissue>
    </source>
</reference>
<name>A0A392T7Q3_9FABA</name>
<organism evidence="1 2">
    <name type="scientific">Trifolium medium</name>
    <dbReference type="NCBI Taxonomy" id="97028"/>
    <lineage>
        <taxon>Eukaryota</taxon>
        <taxon>Viridiplantae</taxon>
        <taxon>Streptophyta</taxon>
        <taxon>Embryophyta</taxon>
        <taxon>Tracheophyta</taxon>
        <taxon>Spermatophyta</taxon>
        <taxon>Magnoliopsida</taxon>
        <taxon>eudicotyledons</taxon>
        <taxon>Gunneridae</taxon>
        <taxon>Pentapetalae</taxon>
        <taxon>rosids</taxon>
        <taxon>fabids</taxon>
        <taxon>Fabales</taxon>
        <taxon>Fabaceae</taxon>
        <taxon>Papilionoideae</taxon>
        <taxon>50 kb inversion clade</taxon>
        <taxon>NPAAA clade</taxon>
        <taxon>Hologalegina</taxon>
        <taxon>IRL clade</taxon>
        <taxon>Trifolieae</taxon>
        <taxon>Trifolium</taxon>
    </lineage>
</organism>
<protein>
    <submittedName>
        <fullName evidence="1">Cyclic nucleotide-gated ion channel-like protein</fullName>
    </submittedName>
</protein>
<keyword evidence="2" id="KW-1185">Reference proteome</keyword>
<evidence type="ECO:0000313" key="2">
    <source>
        <dbReference type="Proteomes" id="UP000265520"/>
    </source>
</evidence>
<sequence>TINDVDRAKWANTTSVFGNCNPESSTSFKI</sequence>
<accession>A0A392T7Q3</accession>
<feature type="non-terminal residue" evidence="1">
    <location>
        <position position="1"/>
    </location>
</feature>
<dbReference type="AlphaFoldDB" id="A0A392T7Q3"/>
<evidence type="ECO:0000313" key="1">
    <source>
        <dbReference type="EMBL" id="MCI56190.1"/>
    </source>
</evidence>
<proteinExistence type="predicted"/>